<feature type="signal peptide" evidence="1">
    <location>
        <begin position="1"/>
        <end position="33"/>
    </location>
</feature>
<feature type="chain" id="PRO_5046297707" evidence="1">
    <location>
        <begin position="34"/>
        <end position="159"/>
    </location>
</feature>
<comment type="caution">
    <text evidence="2">The sequence shown here is derived from an EMBL/GenBank/DDBJ whole genome shotgun (WGS) entry which is preliminary data.</text>
</comment>
<dbReference type="Proteomes" id="UP000603317">
    <property type="component" value="Unassembled WGS sequence"/>
</dbReference>
<dbReference type="Pfam" id="PF04214">
    <property type="entry name" value="DUF411"/>
    <property type="match status" value="1"/>
</dbReference>
<name>A0ABQ1FE23_9SPHN</name>
<accession>A0ABQ1FE23</accession>
<gene>
    <name evidence="2" type="primary">copG</name>
    <name evidence="2" type="ORF">GCM10010923_17610</name>
</gene>
<dbReference type="EMBL" id="BMID01000001">
    <property type="protein sequence ID" value="GGA07977.1"/>
    <property type="molecule type" value="Genomic_DNA"/>
</dbReference>
<dbReference type="RefSeq" id="WP_188642340.1">
    <property type="nucleotide sequence ID" value="NZ_BMID01000001.1"/>
</dbReference>
<organism evidence="2 3">
    <name type="scientific">Blastomonas marina</name>
    <dbReference type="NCBI Taxonomy" id="1867408"/>
    <lineage>
        <taxon>Bacteria</taxon>
        <taxon>Pseudomonadati</taxon>
        <taxon>Pseudomonadota</taxon>
        <taxon>Alphaproteobacteria</taxon>
        <taxon>Sphingomonadales</taxon>
        <taxon>Sphingomonadaceae</taxon>
        <taxon>Blastomonas</taxon>
    </lineage>
</organism>
<protein>
    <submittedName>
        <fullName evidence="2">Copper amine oxidase</fullName>
    </submittedName>
</protein>
<evidence type="ECO:0000256" key="1">
    <source>
        <dbReference type="SAM" id="SignalP"/>
    </source>
</evidence>
<proteinExistence type="predicted"/>
<keyword evidence="1" id="KW-0732">Signal</keyword>
<reference evidence="3" key="1">
    <citation type="journal article" date="2019" name="Int. J. Syst. Evol. Microbiol.">
        <title>The Global Catalogue of Microorganisms (GCM) 10K type strain sequencing project: providing services to taxonomists for standard genome sequencing and annotation.</title>
        <authorList>
            <consortium name="The Broad Institute Genomics Platform"/>
            <consortium name="The Broad Institute Genome Sequencing Center for Infectious Disease"/>
            <person name="Wu L."/>
            <person name="Ma J."/>
        </authorList>
    </citation>
    <scope>NUCLEOTIDE SEQUENCE [LARGE SCALE GENOMIC DNA]</scope>
    <source>
        <strain evidence="3">CGMCC 1.15297</strain>
    </source>
</reference>
<dbReference type="PROSITE" id="PS51257">
    <property type="entry name" value="PROKAR_LIPOPROTEIN"/>
    <property type="match status" value="1"/>
</dbReference>
<dbReference type="InterPro" id="IPR007332">
    <property type="entry name" value="DUF411"/>
</dbReference>
<sequence length="159" mass="17219">MRLKPRLSPVHLRRSLGLFAAYALVACAGVAQAASFTMFRDPGCGCCLAWTQHVEGDEAHEVERVDHPDMGAIKTKHGVPDDLWSCHTMLADGYVIEGHVPRADIERLLRERPEGVTGLAVAGMPLGSPGMEAGDRRQPYQVIAFGPAGRSVWASYPAK</sequence>
<evidence type="ECO:0000313" key="2">
    <source>
        <dbReference type="EMBL" id="GGA07977.1"/>
    </source>
</evidence>
<keyword evidence="3" id="KW-1185">Reference proteome</keyword>
<evidence type="ECO:0000313" key="3">
    <source>
        <dbReference type="Proteomes" id="UP000603317"/>
    </source>
</evidence>